<feature type="region of interest" description="Disordered" evidence="1">
    <location>
        <begin position="913"/>
        <end position="998"/>
    </location>
</feature>
<evidence type="ECO:0000256" key="1">
    <source>
        <dbReference type="SAM" id="MobiDB-lite"/>
    </source>
</evidence>
<feature type="region of interest" description="Disordered" evidence="1">
    <location>
        <begin position="581"/>
        <end position="757"/>
    </location>
</feature>
<feature type="region of interest" description="Disordered" evidence="1">
    <location>
        <begin position="405"/>
        <end position="561"/>
    </location>
</feature>
<feature type="region of interest" description="Disordered" evidence="1">
    <location>
        <begin position="119"/>
        <end position="214"/>
    </location>
</feature>
<feature type="compositionally biased region" description="Polar residues" evidence="1">
    <location>
        <begin position="484"/>
        <end position="507"/>
    </location>
</feature>
<feature type="compositionally biased region" description="Low complexity" evidence="1">
    <location>
        <begin position="324"/>
        <end position="341"/>
    </location>
</feature>
<feature type="compositionally biased region" description="Acidic residues" evidence="1">
    <location>
        <begin position="39"/>
        <end position="51"/>
    </location>
</feature>
<evidence type="ECO:0000313" key="2">
    <source>
        <dbReference type="EMBL" id="OCF34205.1"/>
    </source>
</evidence>
<reference evidence="3" key="2">
    <citation type="submission" date="2013-12" db="EMBL/GenBank/DDBJ databases">
        <title>Evolution of pathogenesis and genome organization in the Tremellales.</title>
        <authorList>
            <person name="Cuomo C."/>
            <person name="Litvintseva A."/>
            <person name="Heitman J."/>
            <person name="Chen Y."/>
            <person name="Sun S."/>
            <person name="Springer D."/>
            <person name="Dromer F."/>
            <person name="Young S."/>
            <person name="Zeng Q."/>
            <person name="Chapman S."/>
            <person name="Gujja S."/>
            <person name="Saif S."/>
            <person name="Birren B."/>
        </authorList>
    </citation>
    <scope>NUCLEOTIDE SEQUENCE [LARGE SCALE GENOMIC DNA]</scope>
    <source>
        <strain evidence="3">BCC8398</strain>
    </source>
</reference>
<feature type="compositionally biased region" description="Basic and acidic residues" evidence="1">
    <location>
        <begin position="913"/>
        <end position="929"/>
    </location>
</feature>
<feature type="compositionally biased region" description="Polar residues" evidence="1">
    <location>
        <begin position="27"/>
        <end position="36"/>
    </location>
</feature>
<feature type="compositionally biased region" description="Basic residues" evidence="1">
    <location>
        <begin position="722"/>
        <end position="744"/>
    </location>
</feature>
<feature type="compositionally biased region" description="Low complexity" evidence="1">
    <location>
        <begin position="524"/>
        <end position="535"/>
    </location>
</feature>
<dbReference type="AlphaFoldDB" id="A0A1B9GTK8"/>
<evidence type="ECO:0000313" key="3">
    <source>
        <dbReference type="Proteomes" id="UP000092666"/>
    </source>
</evidence>
<feature type="region of interest" description="Disordered" evidence="1">
    <location>
        <begin position="240"/>
        <end position="285"/>
    </location>
</feature>
<dbReference type="OrthoDB" id="2148418at2759"/>
<dbReference type="EMBL" id="KI669501">
    <property type="protein sequence ID" value="OCF34205.1"/>
    <property type="molecule type" value="Genomic_DNA"/>
</dbReference>
<feature type="compositionally biased region" description="Low complexity" evidence="1">
    <location>
        <begin position="417"/>
        <end position="433"/>
    </location>
</feature>
<sequence>MSSITPRRPLAPLDPSFFRGESAFASNNVSCAPNQHNNDDDDDDDTSDEEGVFLGAHQAKELNLLSKLSSPSSTCSPSVSSSSLSPVPIIRRVKKRDSREFLRRKTLLLSVDRTPIKAKPIVAVDARRTTPSVLDSDSSEDERSPSLSSATPPSKGRQTCVEDSDLTLDFAAFHLSTPRADSPDSSSSEAGSDKENVVPVLRPTAPSEAENSPMVTITQEQLALDLEDEIIQLDMGGLRLSDFSDPETGLEVREYGSPSPGLENEDDATPTESSDMSRESLDSPLPVARAGPVIIPIIPHHFGSASIRAESGSPCRPLPPAPLDPSMEPLASPPALSTSPSVPFATPTRAGALPPPDLVERGAKLLKSSTSISKPAAIPPIANNNKSASRVLAIRGQLNSAVTSRFSAMGAPQRSVSSSSGSSSGSASASAGAQARLPPRSKSAIQPPSSKLPAHKPAPPLAASTTQSLPRPALGTKRTVPAASKSTKIPSIPSLSRSATVKPSIPSSIPLKRPAPASVSTFAPPTSRPSVSTTTGLSVRPVIARSTLGQPSRMFQPPPPPQMMSVPVFSVGVAGEGYAPLRPSFRSPGKNNVKRGLLNQGTPRKFGSLGTPVRFGTPRQAPPSVPSLMHTLESASCSASAPAPAPTPASAPIHDVSAVPEPISEGPPASATRQATENASSPAPAPERGSSEDYENVSMLLSKPPSSAPRSPSPPSPTSKPSSHKSKTKKPSPKRASSRPKRAVKPPPKPASSSASNAASLLIAGISEKELKKTTDRNTAKNQVYHCAIDRQVVFQPGPRPPSPTSKIRTTAERDEEEKKAARGDRARRRKGEDNDSNDDDVAGGEQGAKGGKKEQKEQPLSWPIIEKMVVHKAPGDEEEFVSPPRPAKKVKTDRRGKDKAVKWDKGLTIIRDDGSVRASRERSREDSGKQQQQEPSKGCLKSNIELDQHGNVPDSSRPVENLKRTRIVVTAVFYDGEEPVPPKTQPAPASTGRSKKK</sequence>
<feature type="compositionally biased region" description="Polar residues" evidence="1">
    <location>
        <begin position="988"/>
        <end position="998"/>
    </location>
</feature>
<dbReference type="Proteomes" id="UP000092666">
    <property type="component" value="Unassembled WGS sequence"/>
</dbReference>
<feature type="compositionally biased region" description="Basic and acidic residues" evidence="1">
    <location>
        <begin position="810"/>
        <end position="825"/>
    </location>
</feature>
<organism evidence="2 3">
    <name type="scientific">Kwoniella heveanensis BCC8398</name>
    <dbReference type="NCBI Taxonomy" id="1296120"/>
    <lineage>
        <taxon>Eukaryota</taxon>
        <taxon>Fungi</taxon>
        <taxon>Dikarya</taxon>
        <taxon>Basidiomycota</taxon>
        <taxon>Agaricomycotina</taxon>
        <taxon>Tremellomycetes</taxon>
        <taxon>Tremellales</taxon>
        <taxon>Cryptococcaceae</taxon>
        <taxon>Kwoniella</taxon>
    </lineage>
</organism>
<gene>
    <name evidence="2" type="ORF">I316_04155</name>
</gene>
<feature type="region of interest" description="Disordered" evidence="1">
    <location>
        <begin position="27"/>
        <end position="52"/>
    </location>
</feature>
<feature type="region of interest" description="Disordered" evidence="1">
    <location>
        <begin position="307"/>
        <end position="385"/>
    </location>
</feature>
<feature type="compositionally biased region" description="Polar residues" evidence="1">
    <location>
        <begin position="671"/>
        <end position="681"/>
    </location>
</feature>
<protein>
    <submittedName>
        <fullName evidence="2">Uncharacterized protein</fullName>
    </submittedName>
</protein>
<name>A0A1B9GTK8_9TREE</name>
<accession>A0A1B9GTK8</accession>
<feature type="region of interest" description="Disordered" evidence="1">
    <location>
        <begin position="791"/>
        <end position="900"/>
    </location>
</feature>
<dbReference type="STRING" id="1296120.A0A1B9GTK8"/>
<proteinExistence type="predicted"/>
<reference evidence="2 3" key="1">
    <citation type="submission" date="2013-07" db="EMBL/GenBank/DDBJ databases">
        <title>The Genome Sequence of Cryptococcus heveanensis BCC8398.</title>
        <authorList>
            <consortium name="The Broad Institute Genome Sequencing Platform"/>
            <person name="Cuomo C."/>
            <person name="Litvintseva A."/>
            <person name="Chen Y."/>
            <person name="Heitman J."/>
            <person name="Sun S."/>
            <person name="Springer D."/>
            <person name="Dromer F."/>
            <person name="Young S.K."/>
            <person name="Zeng Q."/>
            <person name="Gargeya S."/>
            <person name="Fitzgerald M."/>
            <person name="Abouelleil A."/>
            <person name="Alvarado L."/>
            <person name="Berlin A.M."/>
            <person name="Chapman S.B."/>
            <person name="Dewar J."/>
            <person name="Goldberg J."/>
            <person name="Griggs A."/>
            <person name="Gujja S."/>
            <person name="Hansen M."/>
            <person name="Howarth C."/>
            <person name="Imamovic A."/>
            <person name="Larimer J."/>
            <person name="McCowan C."/>
            <person name="Murphy C."/>
            <person name="Pearson M."/>
            <person name="Priest M."/>
            <person name="Roberts A."/>
            <person name="Saif S."/>
            <person name="Shea T."/>
            <person name="Sykes S."/>
            <person name="Wortman J."/>
            <person name="Nusbaum C."/>
            <person name="Birren B."/>
        </authorList>
    </citation>
    <scope>NUCLEOTIDE SEQUENCE [LARGE SCALE GENOMIC DNA]</scope>
    <source>
        <strain evidence="2 3">BCC8398</strain>
    </source>
</reference>
<keyword evidence="3" id="KW-1185">Reference proteome</keyword>